<name>A0AAV7Q8Q9_PLEWA</name>
<gene>
    <name evidence="1" type="ORF">NDU88_002396</name>
</gene>
<accession>A0AAV7Q8Q9</accession>
<dbReference type="Proteomes" id="UP001066276">
    <property type="component" value="Chromosome 6"/>
</dbReference>
<proteinExistence type="predicted"/>
<protein>
    <submittedName>
        <fullName evidence="1">Uncharacterized protein</fullName>
    </submittedName>
</protein>
<reference evidence="1" key="1">
    <citation type="journal article" date="2022" name="bioRxiv">
        <title>Sequencing and chromosome-scale assembly of the giantPleurodeles waltlgenome.</title>
        <authorList>
            <person name="Brown T."/>
            <person name="Elewa A."/>
            <person name="Iarovenko S."/>
            <person name="Subramanian E."/>
            <person name="Araus A.J."/>
            <person name="Petzold A."/>
            <person name="Susuki M."/>
            <person name="Suzuki K.-i.T."/>
            <person name="Hayashi T."/>
            <person name="Toyoda A."/>
            <person name="Oliveira C."/>
            <person name="Osipova E."/>
            <person name="Leigh N.D."/>
            <person name="Simon A."/>
            <person name="Yun M.H."/>
        </authorList>
    </citation>
    <scope>NUCLEOTIDE SEQUENCE</scope>
    <source>
        <strain evidence="1">20211129_DDA</strain>
        <tissue evidence="1">Liver</tissue>
    </source>
</reference>
<keyword evidence="2" id="KW-1185">Reference proteome</keyword>
<dbReference type="EMBL" id="JANPWB010000010">
    <property type="protein sequence ID" value="KAJ1135967.1"/>
    <property type="molecule type" value="Genomic_DNA"/>
</dbReference>
<evidence type="ECO:0000313" key="2">
    <source>
        <dbReference type="Proteomes" id="UP001066276"/>
    </source>
</evidence>
<evidence type="ECO:0000313" key="1">
    <source>
        <dbReference type="EMBL" id="KAJ1135967.1"/>
    </source>
</evidence>
<dbReference type="AlphaFoldDB" id="A0AAV7Q8Q9"/>
<sequence length="89" mass="9404">MCVPPTSEPASVGCQIPADRHLSLLALSAGRASAPANLEAREAESPSSGTCHYWVRQARAAPGRRAADRRSGLSWGYREPGCQGEELGI</sequence>
<organism evidence="1 2">
    <name type="scientific">Pleurodeles waltl</name>
    <name type="common">Iberian ribbed newt</name>
    <dbReference type="NCBI Taxonomy" id="8319"/>
    <lineage>
        <taxon>Eukaryota</taxon>
        <taxon>Metazoa</taxon>
        <taxon>Chordata</taxon>
        <taxon>Craniata</taxon>
        <taxon>Vertebrata</taxon>
        <taxon>Euteleostomi</taxon>
        <taxon>Amphibia</taxon>
        <taxon>Batrachia</taxon>
        <taxon>Caudata</taxon>
        <taxon>Salamandroidea</taxon>
        <taxon>Salamandridae</taxon>
        <taxon>Pleurodelinae</taxon>
        <taxon>Pleurodeles</taxon>
    </lineage>
</organism>
<comment type="caution">
    <text evidence="1">The sequence shown here is derived from an EMBL/GenBank/DDBJ whole genome shotgun (WGS) entry which is preliminary data.</text>
</comment>